<keyword evidence="5 10" id="KW-0175">Coiled coil</keyword>
<dbReference type="Gene3D" id="1.20.58.530">
    <property type="match status" value="1"/>
</dbReference>
<dbReference type="Pfam" id="PF00612">
    <property type="entry name" value="IQ"/>
    <property type="match status" value="6"/>
</dbReference>
<dbReference type="Gene3D" id="6.20.240.20">
    <property type="match status" value="1"/>
</dbReference>
<dbReference type="EMBL" id="CABPRJ010001433">
    <property type="protein sequence ID" value="VVC36487.1"/>
    <property type="molecule type" value="Genomic_DNA"/>
</dbReference>
<dbReference type="Gene3D" id="1.10.10.820">
    <property type="match status" value="1"/>
</dbReference>
<dbReference type="GO" id="GO:0007015">
    <property type="term" value="P:actin filament organization"/>
    <property type="evidence" value="ECO:0007669"/>
    <property type="project" value="TreeGrafter"/>
</dbReference>
<evidence type="ECO:0000256" key="6">
    <source>
        <dbReference type="ARBA" id="ARBA00023123"/>
    </source>
</evidence>
<comment type="similarity">
    <text evidence="1 9">Belongs to the TRAFAC class myosin-kinesin ATPase superfamily. Myosin family.</text>
</comment>
<dbReference type="Gene3D" id="1.20.120.720">
    <property type="entry name" value="Myosin VI head, motor domain, U50 subdomain"/>
    <property type="match status" value="1"/>
</dbReference>
<feature type="coiled-coil region" evidence="10">
    <location>
        <begin position="1213"/>
        <end position="1272"/>
    </location>
</feature>
<evidence type="ECO:0000256" key="8">
    <source>
        <dbReference type="ARBA" id="ARBA00023203"/>
    </source>
</evidence>
<keyword evidence="6 9" id="KW-0518">Myosin</keyword>
<dbReference type="Gene3D" id="3.40.850.10">
    <property type="entry name" value="Kinesin motor domain"/>
    <property type="match status" value="1"/>
</dbReference>
<dbReference type="GO" id="GO:0005524">
    <property type="term" value="F:ATP binding"/>
    <property type="evidence" value="ECO:0007669"/>
    <property type="project" value="UniProtKB-UniRule"/>
</dbReference>
<feature type="coiled-coil region" evidence="10">
    <location>
        <begin position="966"/>
        <end position="1087"/>
    </location>
</feature>
<evidence type="ECO:0000256" key="7">
    <source>
        <dbReference type="ARBA" id="ARBA00023175"/>
    </source>
</evidence>
<evidence type="ECO:0000256" key="2">
    <source>
        <dbReference type="ARBA" id="ARBA00022737"/>
    </source>
</evidence>
<keyword evidence="13" id="KW-0378">Hydrolase</keyword>
<evidence type="ECO:0000256" key="3">
    <source>
        <dbReference type="ARBA" id="ARBA00022741"/>
    </source>
</evidence>
<evidence type="ECO:0000256" key="10">
    <source>
        <dbReference type="SAM" id="Coils"/>
    </source>
</evidence>
<evidence type="ECO:0000259" key="12">
    <source>
        <dbReference type="PROSITE" id="PS51456"/>
    </source>
</evidence>
<evidence type="ECO:0000256" key="9">
    <source>
        <dbReference type="PROSITE-ProRule" id="PRU00782"/>
    </source>
</evidence>
<dbReference type="SMART" id="SM00015">
    <property type="entry name" value="IQ"/>
    <property type="match status" value="6"/>
</dbReference>
<dbReference type="GO" id="GO:0016459">
    <property type="term" value="C:myosin complex"/>
    <property type="evidence" value="ECO:0007669"/>
    <property type="project" value="UniProtKB-KW"/>
</dbReference>
<protein>
    <submittedName>
        <fullName evidence="13">Dilute domain,P-loop containing nucleoside triphosphate hydrolase,Myosin S1, N</fullName>
    </submittedName>
</protein>
<dbReference type="GO" id="GO:0051015">
    <property type="term" value="F:actin filament binding"/>
    <property type="evidence" value="ECO:0007669"/>
    <property type="project" value="TreeGrafter"/>
</dbReference>
<dbReference type="PROSITE" id="PS51126">
    <property type="entry name" value="DILUTE"/>
    <property type="match status" value="1"/>
</dbReference>
<dbReference type="SUPFAM" id="SSF50084">
    <property type="entry name" value="Myosin S1 fragment, N-terminal domain"/>
    <property type="match status" value="1"/>
</dbReference>
<dbReference type="CDD" id="cd01380">
    <property type="entry name" value="MYSc_Myo5"/>
    <property type="match status" value="1"/>
</dbReference>
<accession>A0A5E4N4F8</accession>
<evidence type="ECO:0000313" key="14">
    <source>
        <dbReference type="Proteomes" id="UP000325440"/>
    </source>
</evidence>
<evidence type="ECO:0000256" key="5">
    <source>
        <dbReference type="ARBA" id="ARBA00023054"/>
    </source>
</evidence>
<dbReference type="InterPro" id="IPR036103">
    <property type="entry name" value="MYSc_Myo5"/>
</dbReference>
<dbReference type="Proteomes" id="UP000325440">
    <property type="component" value="Unassembled WGS sequence"/>
</dbReference>
<evidence type="ECO:0000256" key="1">
    <source>
        <dbReference type="ARBA" id="ARBA00008314"/>
    </source>
</evidence>
<dbReference type="InterPro" id="IPR027417">
    <property type="entry name" value="P-loop_NTPase"/>
</dbReference>
<evidence type="ECO:0000313" key="13">
    <source>
        <dbReference type="EMBL" id="VVC36487.1"/>
    </source>
</evidence>
<dbReference type="InterPro" id="IPR001609">
    <property type="entry name" value="Myosin_head_motor_dom-like"/>
</dbReference>
<dbReference type="Pfam" id="PF01843">
    <property type="entry name" value="DIL"/>
    <property type="match status" value="1"/>
</dbReference>
<dbReference type="PANTHER" id="PTHR13140:SF706">
    <property type="entry name" value="DILUTE CLASS UNCONVENTIONAL MYOSIN, ISOFORM C"/>
    <property type="match status" value="1"/>
</dbReference>
<sequence length="1821" mass="211483">MAPRKYGPSSKPLDDELVRRFQHWRSAPEYKACYTPGTKVWIPCDSEVWQTAEIVEAYNGNKLTVRKIKSRDELLIKISSDEELPPLQNPDILLGENDLTSLSYLHEPAILYNLYCRFVQSHAIYTYCGIVLVAINPYKDLDIYGTDTMMAYRGQTMGSLDPHVFAVAEQAFNKMEIENNNQSIIVSGESGAGKTVSAKYAMRYFATISGSETETQVEKKVLASSPIMEAIGNAKTTRNDNSSRFGKYIELHFNDHNHIIGASMRTYLLEKSRVVHQAIYERNYHIFYQLCSSRETLPHLQLGDSEEYIYLSSQPSSENDRDSFVETVNALNILGFSQEDQDLIWKVLASILHLGNIEITDKTQKNAGDSDSCYISLEDPSLQVVSDLLDLNKCDLHKWLCYRRIVSLKETYEKPMSADEASGARDALAKHMYASLFQWLISIMNRTMCESTPSLNCPIIGVLDIYGFEMFELNSFEQFCINYANEKLQQQFNLHVFKLEQEEYGKEGIEWKFIDFYDNQPCIDLIESKLGILDLLDEECRMPQGSDASWTQKLYTKCTKWDRFSKPKFAGSAFTIKHFAGDVEYYSEGFLDKNKDTVIEDQVNVLRNGKNSMLRTIFMVESSTDRKLSIPDRKANTLTTPKSATIGATPKSRMLTPMRPICATIGSPSHSKQNKKTVGSQFRDSLNALMTTLNDTTPHYIRCVKPNDDKMPFVFDHQRAVDQLRACGVLETIRISAAGFPSRWTYVDFFLRYRVLLKSKKISREDPKLTCQRIVEEHIQTEDNYKYGNTKIFFRAGQVAYLERKRADRRRDCSICIQKTWRKYICQKKYMQIRRSALLIQSYGRGYLARCLATHLRRSKAAIKIQKVIRGWLCRKKYLRVQVATLVLQKYYRGYVARQFTQELRRNNAAVRIQSIVRMWLCYRHYHDTLDKIIKVQCCIRRWFARRCLKALKKEARSVAHVTKLNKGLENKIYTMQQKITDLNNQLSSAKSLEIELQETKQKLMEQKQITSELNIVKKNSHQMQIQYSTLQAEYESEKKTFSQKLESYDDKYSKAEQELFKAQQKIEELESNLVVLKQDNQQKLKEIEESWSSKFNSEMIKTHDEVEIEKSKYQKLLSEKRLIEEKLEIFEQQSIMNGSGDGLKRNESDSSLQSYKQNGYAPNGDVQTNNIGNDDFLRLQKSLKTIQMERDMLLKKIENDKLVRDNSSDNDISRLKEQNILLRQNINSLREATVSSSNNNFIVADDLTRQLETLQDELLKKKAEYNKLKNRLDGTAESLRRIVDYEKTTSLLTEDKELNQAMDAQKAINRHLVEEFQSEKDKWKEEKEKMSIQLLKLLEENEKQQELLAIEFDKNPQCDAILQSDMNKLNYENLKLKQKYDELLRKYVTLRNDMLFNGKENSTINFDVAIDNENFANSTTIATDDGTIIAKKKNRTEFLGMFQCTIDDDPIIARNLIIELRPETALKLLPGLPAYILFMCIRYYDFTKEEKKIASFLTNVVKNLQKVMKKRPQHDSMILWLSNTMRLVHILKQYSGEPAFSSDNTTKQNSQALQNFDLADYRQVFCDHAVILYQELVQKMQESIRILIVPALLEHDSLGIDVGKSMRRSLGSLKLNQSPTSPTTNTLETELNTMYSQLIAHEIDQEVIIQIFKQLYYFICANALNNLLLRKDLSYWAKGMQIRFNLSHLEQWIRDKIPYPQDVVNTLLPIIQASQLLQARKTDDDVNSICEMCDKMNANQIIKLLTSFKPTDDCEERISMDFIKKVKDKLEERPECQDKEKLLMDTKYVYPITFPFHPSNIRLEDIEVPEVLNLHMLQKI</sequence>
<keyword evidence="7 9" id="KW-0505">Motor protein</keyword>
<dbReference type="CDD" id="cd15470">
    <property type="entry name" value="Myo5_CBD"/>
    <property type="match status" value="1"/>
</dbReference>
<dbReference type="PRINTS" id="PR00193">
    <property type="entry name" value="MYOSINHEAVY"/>
</dbReference>
<dbReference type="FunFam" id="1.20.5.190:FF:000001">
    <property type="entry name" value="unconventional myosin-Va"/>
    <property type="match status" value="1"/>
</dbReference>
<dbReference type="SMART" id="SM01132">
    <property type="entry name" value="DIL"/>
    <property type="match status" value="1"/>
</dbReference>
<dbReference type="Pfam" id="PF00063">
    <property type="entry name" value="Myosin_head"/>
    <property type="match status" value="1"/>
</dbReference>
<dbReference type="GO" id="GO:0000146">
    <property type="term" value="F:microfilament motor activity"/>
    <property type="evidence" value="ECO:0007669"/>
    <property type="project" value="TreeGrafter"/>
</dbReference>
<name>A0A5E4N4F8_9HEMI</name>
<dbReference type="GO" id="GO:0016020">
    <property type="term" value="C:membrane"/>
    <property type="evidence" value="ECO:0007669"/>
    <property type="project" value="TreeGrafter"/>
</dbReference>
<feature type="coiled-coil region" evidence="10">
    <location>
        <begin position="1314"/>
        <end position="1394"/>
    </location>
</feature>
<dbReference type="PANTHER" id="PTHR13140">
    <property type="entry name" value="MYOSIN"/>
    <property type="match status" value="1"/>
</dbReference>
<organism evidence="13 14">
    <name type="scientific">Cinara cedri</name>
    <dbReference type="NCBI Taxonomy" id="506608"/>
    <lineage>
        <taxon>Eukaryota</taxon>
        <taxon>Metazoa</taxon>
        <taxon>Ecdysozoa</taxon>
        <taxon>Arthropoda</taxon>
        <taxon>Hexapoda</taxon>
        <taxon>Insecta</taxon>
        <taxon>Pterygota</taxon>
        <taxon>Neoptera</taxon>
        <taxon>Paraneoptera</taxon>
        <taxon>Hemiptera</taxon>
        <taxon>Sternorrhyncha</taxon>
        <taxon>Aphidomorpha</taxon>
        <taxon>Aphidoidea</taxon>
        <taxon>Aphididae</taxon>
        <taxon>Lachninae</taxon>
        <taxon>Cinara</taxon>
    </lineage>
</organism>
<feature type="binding site" evidence="9">
    <location>
        <begin position="188"/>
        <end position="195"/>
    </location>
    <ligand>
        <name>ATP</name>
        <dbReference type="ChEBI" id="CHEBI:30616"/>
    </ligand>
</feature>
<feature type="region of interest" description="Actin-binding" evidence="9">
    <location>
        <begin position="686"/>
        <end position="708"/>
    </location>
</feature>
<dbReference type="GO" id="GO:0005737">
    <property type="term" value="C:cytoplasm"/>
    <property type="evidence" value="ECO:0007669"/>
    <property type="project" value="TreeGrafter"/>
</dbReference>
<feature type="domain" description="Dilute" evidence="11">
    <location>
        <begin position="1499"/>
        <end position="1773"/>
    </location>
</feature>
<keyword evidence="4 9" id="KW-0067">ATP-binding</keyword>
<keyword evidence="14" id="KW-1185">Reference proteome</keyword>
<gene>
    <name evidence="13" type="ORF">CINCED_3A024235</name>
</gene>
<dbReference type="SMART" id="SM00242">
    <property type="entry name" value="MYSc"/>
    <property type="match status" value="1"/>
</dbReference>
<evidence type="ECO:0000256" key="4">
    <source>
        <dbReference type="ARBA" id="ARBA00022840"/>
    </source>
</evidence>
<dbReference type="Gene3D" id="1.20.5.190">
    <property type="match status" value="3"/>
</dbReference>
<dbReference type="InterPro" id="IPR002710">
    <property type="entry name" value="Dilute_dom"/>
</dbReference>
<dbReference type="OrthoDB" id="6108017at2759"/>
<dbReference type="InterPro" id="IPR036961">
    <property type="entry name" value="Kinesin_motor_dom_sf"/>
</dbReference>
<keyword evidence="8 9" id="KW-0009">Actin-binding</keyword>
<feature type="domain" description="Myosin motor" evidence="12">
    <location>
        <begin position="94"/>
        <end position="807"/>
    </location>
</feature>
<dbReference type="SUPFAM" id="SSF52540">
    <property type="entry name" value="P-loop containing nucleoside triphosphate hydrolases"/>
    <property type="match status" value="3"/>
</dbReference>
<keyword evidence="3 9" id="KW-0547">Nucleotide-binding</keyword>
<dbReference type="GO" id="GO:0016787">
    <property type="term" value="F:hydrolase activity"/>
    <property type="evidence" value="ECO:0007669"/>
    <property type="project" value="UniProtKB-KW"/>
</dbReference>
<reference evidence="13 14" key="1">
    <citation type="submission" date="2019-08" db="EMBL/GenBank/DDBJ databases">
        <authorList>
            <person name="Alioto T."/>
            <person name="Alioto T."/>
            <person name="Gomez Garrido J."/>
        </authorList>
    </citation>
    <scope>NUCLEOTIDE SEQUENCE [LARGE SCALE GENOMIC DNA]</scope>
</reference>
<dbReference type="InterPro" id="IPR000048">
    <property type="entry name" value="IQ_motif_EF-hand-BS"/>
</dbReference>
<evidence type="ECO:0000259" key="11">
    <source>
        <dbReference type="PROSITE" id="PS51126"/>
    </source>
</evidence>
<proteinExistence type="inferred from homology"/>
<dbReference type="PROSITE" id="PS50096">
    <property type="entry name" value="IQ"/>
    <property type="match status" value="5"/>
</dbReference>
<dbReference type="PROSITE" id="PS51456">
    <property type="entry name" value="MYOSIN_MOTOR"/>
    <property type="match status" value="1"/>
</dbReference>
<keyword evidence="2" id="KW-0677">Repeat</keyword>